<dbReference type="Proteomes" id="UP001597012">
    <property type="component" value="Unassembled WGS sequence"/>
</dbReference>
<keyword evidence="2" id="KW-1185">Reference proteome</keyword>
<name>A0ABW3B0P1_9FLAO</name>
<protein>
    <recommendedName>
        <fullName evidence="3">GNAT family N-acetyltransferase</fullName>
    </recommendedName>
</protein>
<dbReference type="RefSeq" id="WP_379932818.1">
    <property type="nucleotide sequence ID" value="NZ_JBHTHY010000003.1"/>
</dbReference>
<dbReference type="Gene3D" id="3.40.630.30">
    <property type="match status" value="1"/>
</dbReference>
<comment type="caution">
    <text evidence="1">The sequence shown here is derived from an EMBL/GenBank/DDBJ whole genome shotgun (WGS) entry which is preliminary data.</text>
</comment>
<reference evidence="2" key="1">
    <citation type="journal article" date="2019" name="Int. J. Syst. Evol. Microbiol.">
        <title>The Global Catalogue of Microorganisms (GCM) 10K type strain sequencing project: providing services to taxonomists for standard genome sequencing and annotation.</title>
        <authorList>
            <consortium name="The Broad Institute Genomics Platform"/>
            <consortium name="The Broad Institute Genome Sequencing Center for Infectious Disease"/>
            <person name="Wu L."/>
            <person name="Ma J."/>
        </authorList>
    </citation>
    <scope>NUCLEOTIDE SEQUENCE [LARGE SCALE GENOMIC DNA]</scope>
    <source>
        <strain evidence="2">CCUG 61948</strain>
    </source>
</reference>
<sequence length="56" mass="6232">MNTISDKNKGICYSFIIIDKANSKIAGSTRYGYLNESSLKSEIGWTWYGTDFQGTG</sequence>
<gene>
    <name evidence="1" type="ORF">ACFQZJ_05310</name>
</gene>
<evidence type="ECO:0000313" key="1">
    <source>
        <dbReference type="EMBL" id="MFD0796867.1"/>
    </source>
</evidence>
<evidence type="ECO:0008006" key="3">
    <source>
        <dbReference type="Google" id="ProtNLM"/>
    </source>
</evidence>
<dbReference type="EMBL" id="JBHTHY010000003">
    <property type="protein sequence ID" value="MFD0796867.1"/>
    <property type="molecule type" value="Genomic_DNA"/>
</dbReference>
<proteinExistence type="predicted"/>
<organism evidence="1 2">
    <name type="scientific">Maribacter chungangensis</name>
    <dbReference type="NCBI Taxonomy" id="1069117"/>
    <lineage>
        <taxon>Bacteria</taxon>
        <taxon>Pseudomonadati</taxon>
        <taxon>Bacteroidota</taxon>
        <taxon>Flavobacteriia</taxon>
        <taxon>Flavobacteriales</taxon>
        <taxon>Flavobacteriaceae</taxon>
        <taxon>Maribacter</taxon>
    </lineage>
</organism>
<evidence type="ECO:0000313" key="2">
    <source>
        <dbReference type="Proteomes" id="UP001597012"/>
    </source>
</evidence>
<accession>A0ABW3B0P1</accession>